<keyword evidence="11" id="KW-1185">Reference proteome</keyword>
<dbReference type="GO" id="GO:0003857">
    <property type="term" value="F:(3S)-3-hydroxyacyl-CoA dehydrogenase (NAD+) activity"/>
    <property type="evidence" value="ECO:0007669"/>
    <property type="project" value="UniProtKB-EC"/>
</dbReference>
<evidence type="ECO:0000313" key="11">
    <source>
        <dbReference type="Proteomes" id="UP000664073"/>
    </source>
</evidence>
<proteinExistence type="predicted"/>
<dbReference type="SUPFAM" id="SSF52096">
    <property type="entry name" value="ClpP/crotonase"/>
    <property type="match status" value="1"/>
</dbReference>
<comment type="catalytic activity">
    <reaction evidence="7">
        <text>a (3S)-3-hydroxyacyl-CoA + NAD(+) = a 3-oxoacyl-CoA + NADH + H(+)</text>
        <dbReference type="Rhea" id="RHEA:22432"/>
        <dbReference type="ChEBI" id="CHEBI:15378"/>
        <dbReference type="ChEBI" id="CHEBI:57318"/>
        <dbReference type="ChEBI" id="CHEBI:57540"/>
        <dbReference type="ChEBI" id="CHEBI:57945"/>
        <dbReference type="ChEBI" id="CHEBI:90726"/>
        <dbReference type="EC" id="1.1.1.35"/>
    </reaction>
</comment>
<dbReference type="SUPFAM" id="SSF51735">
    <property type="entry name" value="NAD(P)-binding Rossmann-fold domains"/>
    <property type="match status" value="1"/>
</dbReference>
<dbReference type="Proteomes" id="UP000664073">
    <property type="component" value="Unassembled WGS sequence"/>
</dbReference>
<dbReference type="Pfam" id="PF02737">
    <property type="entry name" value="3HCDH_N"/>
    <property type="match status" value="1"/>
</dbReference>
<keyword evidence="3" id="KW-0442">Lipid degradation</keyword>
<dbReference type="Gene3D" id="1.10.1040.50">
    <property type="match status" value="1"/>
</dbReference>
<reference evidence="10" key="1">
    <citation type="submission" date="2021-03" db="EMBL/GenBank/DDBJ databases">
        <title>The complete genome sequence of Acetobacter sp. TBRC 12339.</title>
        <authorList>
            <person name="Charoenyingcharoen P."/>
            <person name="Yukphan P."/>
        </authorList>
    </citation>
    <scope>NUCLEOTIDE SEQUENCE</scope>
    <source>
        <strain evidence="10">TBRC 12339</strain>
    </source>
</reference>
<dbReference type="GO" id="GO:0006631">
    <property type="term" value="P:fatty acid metabolic process"/>
    <property type="evidence" value="ECO:0007669"/>
    <property type="project" value="UniProtKB-KW"/>
</dbReference>
<accession>A0A939HNP6</accession>
<evidence type="ECO:0000256" key="3">
    <source>
        <dbReference type="ARBA" id="ARBA00022963"/>
    </source>
</evidence>
<dbReference type="InterPro" id="IPR029045">
    <property type="entry name" value="ClpP/crotonase-like_dom_sf"/>
</dbReference>
<evidence type="ECO:0000256" key="1">
    <source>
        <dbReference type="ARBA" id="ARBA00005005"/>
    </source>
</evidence>
<keyword evidence="5" id="KW-0520">NAD</keyword>
<name>A0A939HNP6_9PROT</name>
<evidence type="ECO:0000259" key="8">
    <source>
        <dbReference type="Pfam" id="PF00725"/>
    </source>
</evidence>
<dbReference type="InterPro" id="IPR036291">
    <property type="entry name" value="NAD(P)-bd_dom_sf"/>
</dbReference>
<keyword evidence="2" id="KW-0276">Fatty acid metabolism</keyword>
<keyword evidence="4" id="KW-0560">Oxidoreductase</keyword>
<dbReference type="EMBL" id="JAFVMH010000002">
    <property type="protein sequence ID" value="MBO1324817.1"/>
    <property type="molecule type" value="Genomic_DNA"/>
</dbReference>
<dbReference type="PANTHER" id="PTHR48075">
    <property type="entry name" value="3-HYDROXYACYL-COA DEHYDROGENASE FAMILY PROTEIN"/>
    <property type="match status" value="1"/>
</dbReference>
<dbReference type="GO" id="GO:0070403">
    <property type="term" value="F:NAD+ binding"/>
    <property type="evidence" value="ECO:0007669"/>
    <property type="project" value="InterPro"/>
</dbReference>
<feature type="domain" description="3-hydroxyacyl-CoA dehydrogenase C-terminal" evidence="8">
    <location>
        <begin position="187"/>
        <end position="288"/>
    </location>
</feature>
<dbReference type="InterPro" id="IPR006176">
    <property type="entry name" value="3-OHacyl-CoA_DH_NAD-bd"/>
</dbReference>
<gene>
    <name evidence="10" type="ORF">J2D77_06580</name>
</gene>
<protein>
    <submittedName>
        <fullName evidence="10">3-hydroxyacyl-CoA dehydrogenase</fullName>
    </submittedName>
</protein>
<comment type="caution">
    <text evidence="10">The sequence shown here is derived from an EMBL/GenBank/DDBJ whole genome shotgun (WGS) entry which is preliminary data.</text>
</comment>
<comment type="pathway">
    <text evidence="1">Lipid metabolism; fatty acid beta-oxidation.</text>
</comment>
<dbReference type="InterPro" id="IPR006108">
    <property type="entry name" value="3HC_DH_C"/>
</dbReference>
<sequence length="754" mass="79823">MSYQGDKFRKCGVIGAGTMGSGIAAHMASCGVDVVLLDLDGQLAADGVARQVKSGGFMMPEFAARVATGSTRTDLGLLQDCDWIVEAVAERIDIKRALFAQIDTVRRPGCIVSSNTSTIPLAELVAQASPELAGDMLITHFFNPPRHMRLLELVSGPRTKHETVERATHFMDHVLGKTIVPCKDTPGFIANRIGCYWLAAGLGEALKLGISPELADAVMGRPFGFPSTGMFGLWDLIGIDLMPGLIRSLQHALPAGDAVQAYEAEPELVAAMLAQGLKGRKSGGGFYRQSVDRRVKETFDPATRTWRPRETPVLPQTGAAALIASDTLAGRYAWAVMSRTLAYAAALVPDIADRPDQVDTAMRLGYAWRAGPFELIDQLGPAAFVTRLAQDGQAVPPLLAAAGADGFYGQAHGQRTVLVPVGAGAMRQPVAQPPGVIALPALRLAGSPVFKTEAAALWDIGEGVGLFEFRTPMNVFTPALLEGLRQALVETPRHFRALVAGNDGRVFSAGADLKGMLAMSEKNDRAGLAHFITEGVDTFTSLAAAPFPIVGAAGAMALGGGCEFLLHVGADALHAEAGIGLVESRVGLLPGWGGVARWLLRHHEAGFPPDEAAKQVFAGVMRGVAAPCGFAAQAQHLIRPTDRVVMNADRLIATARDWAIDLAAGFTPAAPPAVILPHRTVLAEVLAQQQDSLPPHDRVLGAMLVEILSGDAKTPVPLAEITRRVTESFLEIVLTGPTRARIAHMLETGKPLKN</sequence>
<dbReference type="InterPro" id="IPR001753">
    <property type="entry name" value="Enoyl-CoA_hydra/iso"/>
</dbReference>
<dbReference type="CDD" id="cd06558">
    <property type="entry name" value="crotonase-like"/>
    <property type="match status" value="1"/>
</dbReference>
<evidence type="ECO:0000256" key="6">
    <source>
        <dbReference type="ARBA" id="ARBA00023098"/>
    </source>
</evidence>
<evidence type="ECO:0000259" key="9">
    <source>
        <dbReference type="Pfam" id="PF02737"/>
    </source>
</evidence>
<dbReference type="GO" id="GO:0016042">
    <property type="term" value="P:lipid catabolic process"/>
    <property type="evidence" value="ECO:0007669"/>
    <property type="project" value="UniProtKB-KW"/>
</dbReference>
<evidence type="ECO:0000256" key="4">
    <source>
        <dbReference type="ARBA" id="ARBA00023002"/>
    </source>
</evidence>
<evidence type="ECO:0000256" key="2">
    <source>
        <dbReference type="ARBA" id="ARBA00022832"/>
    </source>
</evidence>
<dbReference type="InterPro" id="IPR008927">
    <property type="entry name" value="6-PGluconate_DH-like_C_sf"/>
</dbReference>
<evidence type="ECO:0000313" key="10">
    <source>
        <dbReference type="EMBL" id="MBO1324817.1"/>
    </source>
</evidence>
<dbReference type="PANTHER" id="PTHR48075:SF7">
    <property type="entry name" value="3-HYDROXYACYL-COA DEHYDROGENASE-RELATED"/>
    <property type="match status" value="1"/>
</dbReference>
<feature type="domain" description="3-hydroxyacyl-CoA dehydrogenase NAD binding" evidence="9">
    <location>
        <begin position="11"/>
        <end position="185"/>
    </location>
</feature>
<dbReference type="Pfam" id="PF00725">
    <property type="entry name" value="3HCDH"/>
    <property type="match status" value="1"/>
</dbReference>
<keyword evidence="6" id="KW-0443">Lipid metabolism</keyword>
<dbReference type="SUPFAM" id="SSF48179">
    <property type="entry name" value="6-phosphogluconate dehydrogenase C-terminal domain-like"/>
    <property type="match status" value="2"/>
</dbReference>
<dbReference type="Gene3D" id="3.90.226.10">
    <property type="entry name" value="2-enoyl-CoA Hydratase, Chain A, domain 1"/>
    <property type="match status" value="1"/>
</dbReference>
<organism evidence="10 11">
    <name type="scientific">Acetobacter garciniae</name>
    <dbReference type="NCBI Taxonomy" id="2817435"/>
    <lineage>
        <taxon>Bacteria</taxon>
        <taxon>Pseudomonadati</taxon>
        <taxon>Pseudomonadota</taxon>
        <taxon>Alphaproteobacteria</taxon>
        <taxon>Acetobacterales</taxon>
        <taxon>Acetobacteraceae</taxon>
        <taxon>Acetobacter</taxon>
    </lineage>
</organism>
<dbReference type="Pfam" id="PF00378">
    <property type="entry name" value="ECH_1"/>
    <property type="match status" value="1"/>
</dbReference>
<dbReference type="Gene3D" id="3.40.50.720">
    <property type="entry name" value="NAD(P)-binding Rossmann-like Domain"/>
    <property type="match status" value="1"/>
</dbReference>
<dbReference type="RefSeq" id="WP_207845463.1">
    <property type="nucleotide sequence ID" value="NZ_JAFVMH010000002.1"/>
</dbReference>
<dbReference type="AlphaFoldDB" id="A0A939HNP6"/>
<evidence type="ECO:0000256" key="7">
    <source>
        <dbReference type="ARBA" id="ARBA00049556"/>
    </source>
</evidence>
<evidence type="ECO:0000256" key="5">
    <source>
        <dbReference type="ARBA" id="ARBA00023027"/>
    </source>
</evidence>